<reference evidence="2 3" key="2">
    <citation type="journal article" date="2015" name="J. Gen. Virol.">
        <title>The English isolate and a newly identified Berlin isolate of Rat Cytomegalovirus (RCMV) share similarities with but separate as an anciently diverged clade from Mouse CMV and the Maastricht isolate of RCMV.</title>
        <authorList>
            <person name="Geyer H."/>
            <person name="Ettinger J."/>
            <person name="Moller L."/>
            <person name="Schmolz E."/>
            <person name="Nitsche A."/>
            <person name="Brune W."/>
            <person name="Heaggans S."/>
            <person name="Sandford G.R."/>
            <person name="Hayward G.S."/>
            <person name="Voigt S."/>
        </authorList>
    </citation>
    <scope>NUCLEOTIDE SEQUENCE [LARGE SCALE GENOMIC DNA]</scope>
    <source>
        <strain evidence="2">Berlin</strain>
    </source>
</reference>
<accession>A0A0E3SWR8</accession>
<dbReference type="EMBL" id="KP202868">
    <property type="protein sequence ID" value="AKB93231.1"/>
    <property type="molecule type" value="Genomic_DNA"/>
</dbReference>
<evidence type="ECO:0000256" key="1">
    <source>
        <dbReference type="SAM" id="MobiDB-lite"/>
    </source>
</evidence>
<organism evidence="2 3">
    <name type="scientific">Rat cytomegalovirus (isolate England)</name>
    <name type="common">RCMV-E</name>
    <name type="synonym">Murid herpesvirus 8</name>
    <dbReference type="NCBI Taxonomy" id="1261657"/>
    <lineage>
        <taxon>Viruses</taxon>
        <taxon>Duplodnaviria</taxon>
        <taxon>Heunggongvirae</taxon>
        <taxon>Peploviricota</taxon>
        <taxon>Herviviricetes</taxon>
        <taxon>Herpesvirales</taxon>
        <taxon>Orthoherpesviridae</taxon>
        <taxon>Betaherpesvirinae</taxon>
        <taxon>Muromegalovirus</taxon>
        <taxon>Muromegalovirus muridbeta8</taxon>
    </lineage>
</organism>
<organismHost>
    <name type="scientific">Rattus norvegicus</name>
    <name type="common">Rat</name>
    <dbReference type="NCBI Taxonomy" id="10116"/>
</organismHost>
<evidence type="ECO:0000313" key="3">
    <source>
        <dbReference type="Proteomes" id="UP000097765"/>
    </source>
</evidence>
<name>A0A0E3SWR8_RCMVE</name>
<gene>
    <name evidence="2" type="primary">b29.1</name>
</gene>
<proteinExistence type="predicted"/>
<evidence type="ECO:0000313" key="2">
    <source>
        <dbReference type="EMBL" id="AKB93231.1"/>
    </source>
</evidence>
<protein>
    <submittedName>
        <fullName evidence="2">B29.1</fullName>
    </submittedName>
</protein>
<feature type="compositionally biased region" description="Basic residues" evidence="1">
    <location>
        <begin position="123"/>
        <end position="136"/>
    </location>
</feature>
<feature type="region of interest" description="Disordered" evidence="1">
    <location>
        <begin position="59"/>
        <end position="136"/>
    </location>
</feature>
<feature type="compositionally biased region" description="Acidic residues" evidence="1">
    <location>
        <begin position="63"/>
        <end position="77"/>
    </location>
</feature>
<dbReference type="Proteomes" id="UP000097765">
    <property type="component" value="Segment"/>
</dbReference>
<sequence>MDDKGELWEVCFEIMASYAGRMAVKDMKKVVQFYDGLTPEEQNRFDEEVAAERKRRFHYVMGEDSDDSDSDDGDDEEQHITTFDDIDRMNKMMNEALDKQILGKSSSDEDKVSTEDKSSKPSTRGKGKSKGVCKEK</sequence>
<reference evidence="2 3" key="1">
    <citation type="journal article" date="2012" name="J. Virol.">
        <title>Complete genome sequence of the english isolate of rat cytomegalovirus (Murid herpesvirus 8).</title>
        <authorList>
            <person name="Ettinger J."/>
            <person name="Geyer H."/>
            <person name="Nitsche A."/>
            <person name="Zimmermann A."/>
            <person name="Brune W."/>
            <person name="Sandford G.R."/>
            <person name="Hayward G.S."/>
            <person name="Voigt S."/>
        </authorList>
    </citation>
    <scope>NUCLEOTIDE SEQUENCE [LARGE SCALE GENOMIC DNA]</scope>
    <source>
        <strain evidence="2">Berlin</strain>
    </source>
</reference>
<feature type="compositionally biased region" description="Basic and acidic residues" evidence="1">
    <location>
        <begin position="106"/>
        <end position="119"/>
    </location>
</feature>